<keyword evidence="3" id="KW-1185">Reference proteome</keyword>
<evidence type="ECO:0000259" key="1">
    <source>
        <dbReference type="Pfam" id="PF17295"/>
    </source>
</evidence>
<dbReference type="EMBL" id="QXIR01000067">
    <property type="protein sequence ID" value="RIW26748.1"/>
    <property type="molecule type" value="Genomic_DNA"/>
</dbReference>
<reference evidence="2 3" key="1">
    <citation type="submission" date="2018-09" db="EMBL/GenBank/DDBJ databases">
        <title>Bacillus saliacetes sp. nov., isolated from Thai shrimp paste (Ka-pi).</title>
        <authorList>
            <person name="Daroonpunt R."/>
            <person name="Tanasupawat S."/>
            <person name="Yiamsombut S."/>
        </authorList>
    </citation>
    <scope>NUCLEOTIDE SEQUENCE [LARGE SCALE GENOMIC DNA]</scope>
    <source>
        <strain evidence="2 3">SKP7-4</strain>
    </source>
</reference>
<proteinExistence type="predicted"/>
<dbReference type="OrthoDB" id="9554183at2"/>
<evidence type="ECO:0000313" key="2">
    <source>
        <dbReference type="EMBL" id="RIW26748.1"/>
    </source>
</evidence>
<feature type="domain" description="DUF5348" evidence="1">
    <location>
        <begin position="8"/>
        <end position="78"/>
    </location>
</feature>
<dbReference type="Pfam" id="PF17295">
    <property type="entry name" value="DUF5348"/>
    <property type="match status" value="1"/>
</dbReference>
<organism evidence="2 3">
    <name type="scientific">Bacillus salacetis</name>
    <dbReference type="NCBI Taxonomy" id="2315464"/>
    <lineage>
        <taxon>Bacteria</taxon>
        <taxon>Bacillati</taxon>
        <taxon>Bacillota</taxon>
        <taxon>Bacilli</taxon>
        <taxon>Bacillales</taxon>
        <taxon>Bacillaceae</taxon>
        <taxon>Bacillus</taxon>
    </lineage>
</organism>
<gene>
    <name evidence="2" type="ORF">D3H55_23480</name>
</gene>
<accession>A0A3A1QLV2</accession>
<dbReference type="AlphaFoldDB" id="A0A3A1QLV2"/>
<comment type="caution">
    <text evidence="2">The sequence shown here is derived from an EMBL/GenBank/DDBJ whole genome shotgun (WGS) entry which is preliminary data.</text>
</comment>
<dbReference type="Proteomes" id="UP000265801">
    <property type="component" value="Unassembled WGS sequence"/>
</dbReference>
<dbReference type="InterPro" id="IPR035255">
    <property type="entry name" value="DUF5348"/>
</dbReference>
<protein>
    <recommendedName>
        <fullName evidence="1">DUF5348 domain-containing protein</fullName>
    </recommendedName>
</protein>
<evidence type="ECO:0000313" key="3">
    <source>
        <dbReference type="Proteomes" id="UP000265801"/>
    </source>
</evidence>
<dbReference type="Gene3D" id="2.40.10.390">
    <property type="match status" value="1"/>
</dbReference>
<dbReference type="RefSeq" id="WP_113928799.1">
    <property type="nucleotide sequence ID" value="NZ_QXIR01000067.1"/>
</dbReference>
<name>A0A3A1QLV2_9BACI</name>
<sequence length="79" mass="9640">MKKSRWKSMYFDETLDCWIVNWGDQKGYKLRCGEWFELNLGYGKVLSCRLELGRDWYIITGSHEVRFYLKQNETYEVDL</sequence>